<reference evidence="2 3" key="1">
    <citation type="submission" date="2021-03" db="EMBL/GenBank/DDBJ databases">
        <title>Sequencing the genomes of 1000 actinobacteria strains.</title>
        <authorList>
            <person name="Klenk H.-P."/>
        </authorList>
    </citation>
    <scope>NUCLEOTIDE SEQUENCE [LARGE SCALE GENOMIC DNA]</scope>
    <source>
        <strain evidence="2 3">DSM 45256</strain>
    </source>
</reference>
<dbReference type="EMBL" id="JAGINU010000001">
    <property type="protein sequence ID" value="MBP2368733.1"/>
    <property type="molecule type" value="Genomic_DNA"/>
</dbReference>
<proteinExistence type="predicted"/>
<dbReference type="Pfam" id="PF03069">
    <property type="entry name" value="FmdA_AmdA"/>
    <property type="match status" value="1"/>
</dbReference>
<dbReference type="Proteomes" id="UP001519295">
    <property type="component" value="Unassembled WGS sequence"/>
</dbReference>
<evidence type="ECO:0000256" key="1">
    <source>
        <dbReference type="SAM" id="MobiDB-lite"/>
    </source>
</evidence>
<dbReference type="PANTHER" id="PTHR31891:SF1">
    <property type="entry name" value="FORMAMIDASE C869.04-RELATED"/>
    <property type="match status" value="1"/>
</dbReference>
<evidence type="ECO:0000313" key="2">
    <source>
        <dbReference type="EMBL" id="MBP2368733.1"/>
    </source>
</evidence>
<keyword evidence="3" id="KW-1185">Reference proteome</keyword>
<feature type="region of interest" description="Disordered" evidence="1">
    <location>
        <begin position="266"/>
        <end position="297"/>
    </location>
</feature>
<dbReference type="EC" id="3.5.1.49" evidence="2"/>
<dbReference type="SUPFAM" id="SSF141130">
    <property type="entry name" value="Acetamidase/Formamidase-like"/>
    <property type="match status" value="1"/>
</dbReference>
<protein>
    <submittedName>
        <fullName evidence="2">Formamidase</fullName>
        <ecNumber evidence="2">3.5.1.49</ecNumber>
    </submittedName>
</protein>
<comment type="caution">
    <text evidence="2">The sequence shown here is derived from an EMBL/GenBank/DDBJ whole genome shotgun (WGS) entry which is preliminary data.</text>
</comment>
<dbReference type="Gene3D" id="2.60.120.580">
    <property type="entry name" value="Acetamidase/Formamidase-like domains"/>
    <property type="match status" value="1"/>
</dbReference>
<dbReference type="PANTHER" id="PTHR31891">
    <property type="entry name" value="FORMAMIDASE C869.04-RELATED"/>
    <property type="match status" value="1"/>
</dbReference>
<accession>A0ABS4VXW2</accession>
<gene>
    <name evidence="2" type="ORF">JOF36_004429</name>
</gene>
<evidence type="ECO:0000313" key="3">
    <source>
        <dbReference type="Proteomes" id="UP001519295"/>
    </source>
</evidence>
<dbReference type="Gene3D" id="3.10.28.20">
    <property type="entry name" value="Acetamidase/Formamidase-like domains"/>
    <property type="match status" value="1"/>
</dbReference>
<dbReference type="RefSeq" id="WP_210030285.1">
    <property type="nucleotide sequence ID" value="NZ_JAGINU010000001.1"/>
</dbReference>
<sequence>MTTHELRLATTKPLATQAERGHNRWHPDIAPALRIRPGDEVVLDTLDAADAQLRPGDGLDALGAVRLSRVHPLTGPIAVDGARPGDVLVVELLECVPAGIGYTVQIPGFGFLREQFPEPFLVRWQLDGNRAVSDDLPGVTLSAEPFLGTFGVAPSHDLLDRILVREQAVLDAGGMALPPDPTDALPGTGDVPARGLRTMPPRENAGNVDIRQTGIGTTLLLPVHADDALFSAGDGHFTQGEGETCGTAVEMAGTWRLRFDLRPGEAERTGQRRLRFSRETPGPRPAEAGPFHATTGISVDADGVNRAEDVTVATRDALREMLDHLVVERGFTRQQAYALCSVAVQLRISALPDVPNVSVTALLPLDVLDRP</sequence>
<keyword evidence="2" id="KW-0378">Hydrolase</keyword>
<organism evidence="2 3">
    <name type="scientific">Pseudonocardia parietis</name>
    <dbReference type="NCBI Taxonomy" id="570936"/>
    <lineage>
        <taxon>Bacteria</taxon>
        <taxon>Bacillati</taxon>
        <taxon>Actinomycetota</taxon>
        <taxon>Actinomycetes</taxon>
        <taxon>Pseudonocardiales</taxon>
        <taxon>Pseudonocardiaceae</taxon>
        <taxon>Pseudonocardia</taxon>
    </lineage>
</organism>
<name>A0ABS4VXW2_9PSEU</name>
<dbReference type="GO" id="GO:0004328">
    <property type="term" value="F:formamidase activity"/>
    <property type="evidence" value="ECO:0007669"/>
    <property type="project" value="UniProtKB-EC"/>
</dbReference>
<dbReference type="InterPro" id="IPR004304">
    <property type="entry name" value="FmdA_AmdA"/>
</dbReference>